<dbReference type="InterPro" id="IPR055170">
    <property type="entry name" value="GFO_IDH_MocA-like_dom"/>
</dbReference>
<dbReference type="InterPro" id="IPR000683">
    <property type="entry name" value="Gfo/Idh/MocA-like_OxRdtase_N"/>
</dbReference>
<dbReference type="PRINTS" id="PR01775">
    <property type="entry name" value="GLFROXRDTASE"/>
</dbReference>
<evidence type="ECO:0000256" key="1">
    <source>
        <dbReference type="ARBA" id="ARBA00010928"/>
    </source>
</evidence>
<keyword evidence="6" id="KW-1185">Reference proteome</keyword>
<dbReference type="Gene3D" id="3.40.50.720">
    <property type="entry name" value="NAD(P)-binding Rossmann-like Domain"/>
    <property type="match status" value="1"/>
</dbReference>
<dbReference type="AlphaFoldDB" id="A0A2V4BXL9"/>
<reference evidence="5 6" key="1">
    <citation type="submission" date="2018-05" db="EMBL/GenBank/DDBJ databases">
        <title>Flavobacterium sp. strain IMCC34758, incomplete genome.</title>
        <authorList>
            <person name="Joung Y."/>
        </authorList>
    </citation>
    <scope>NUCLEOTIDE SEQUENCE [LARGE SCALE GENOMIC DNA]</scope>
    <source>
        <strain evidence="5 6">IMCC34758</strain>
    </source>
</reference>
<keyword evidence="2" id="KW-0560">Oxidoreductase</keyword>
<feature type="domain" description="GFO/IDH/MocA-like oxidoreductase" evidence="4">
    <location>
        <begin position="177"/>
        <end position="292"/>
    </location>
</feature>
<accession>A0A2V4BXL9</accession>
<dbReference type="PANTHER" id="PTHR22604:SF105">
    <property type="entry name" value="TRANS-1,2-DIHYDROBENZENE-1,2-DIOL DEHYDROGENASE"/>
    <property type="match status" value="1"/>
</dbReference>
<dbReference type="PANTHER" id="PTHR22604">
    <property type="entry name" value="OXIDOREDUCTASES"/>
    <property type="match status" value="1"/>
</dbReference>
<gene>
    <name evidence="5" type="ORF">DMB68_20110</name>
</gene>
<evidence type="ECO:0000256" key="2">
    <source>
        <dbReference type="ARBA" id="ARBA00023002"/>
    </source>
</evidence>
<dbReference type="Pfam" id="PF22725">
    <property type="entry name" value="GFO_IDH_MocA_C3"/>
    <property type="match status" value="1"/>
</dbReference>
<comment type="similarity">
    <text evidence="1">Belongs to the Gfo/Idh/MocA family.</text>
</comment>
<dbReference type="Gene3D" id="3.30.360.10">
    <property type="entry name" value="Dihydrodipicolinate Reductase, domain 2"/>
    <property type="match status" value="1"/>
</dbReference>
<dbReference type="InterPro" id="IPR008354">
    <property type="entry name" value="Glc-Fru_OxRdtase_bac"/>
</dbReference>
<dbReference type="GO" id="GO:0000166">
    <property type="term" value="F:nucleotide binding"/>
    <property type="evidence" value="ECO:0007669"/>
    <property type="project" value="InterPro"/>
</dbReference>
<evidence type="ECO:0000259" key="4">
    <source>
        <dbReference type="Pfam" id="PF22725"/>
    </source>
</evidence>
<evidence type="ECO:0000259" key="3">
    <source>
        <dbReference type="Pfam" id="PF01408"/>
    </source>
</evidence>
<protein>
    <submittedName>
        <fullName evidence="5">Glucose-fructose oxidoreductase</fullName>
    </submittedName>
</protein>
<evidence type="ECO:0000313" key="5">
    <source>
        <dbReference type="EMBL" id="PXY43352.1"/>
    </source>
</evidence>
<dbReference type="OrthoDB" id="9795543at2"/>
<comment type="caution">
    <text evidence="5">The sequence shown here is derived from an EMBL/GenBank/DDBJ whole genome shotgun (WGS) entry which is preliminary data.</text>
</comment>
<name>A0A2V4BXL9_9FLAO</name>
<organism evidence="5 6">
    <name type="scientific">Flavobacterium hydrophilum</name>
    <dbReference type="NCBI Taxonomy" id="2211445"/>
    <lineage>
        <taxon>Bacteria</taxon>
        <taxon>Pseudomonadati</taxon>
        <taxon>Bacteroidota</taxon>
        <taxon>Flavobacteriia</taxon>
        <taxon>Flavobacteriales</taxon>
        <taxon>Flavobacteriaceae</taxon>
        <taxon>Flavobacterium</taxon>
    </lineage>
</organism>
<dbReference type="GO" id="GO:0016491">
    <property type="term" value="F:oxidoreductase activity"/>
    <property type="evidence" value="ECO:0007669"/>
    <property type="project" value="UniProtKB-KW"/>
</dbReference>
<feature type="domain" description="Gfo/Idh/MocA-like oxidoreductase N-terminal" evidence="3">
    <location>
        <begin position="45"/>
        <end position="168"/>
    </location>
</feature>
<evidence type="ECO:0000313" key="6">
    <source>
        <dbReference type="Proteomes" id="UP000247681"/>
    </source>
</evidence>
<dbReference type="SUPFAM" id="SSF55347">
    <property type="entry name" value="Glyceraldehyde-3-phosphate dehydrogenase-like, C-terminal domain"/>
    <property type="match status" value="1"/>
</dbReference>
<dbReference type="Proteomes" id="UP000247681">
    <property type="component" value="Unassembled WGS sequence"/>
</dbReference>
<dbReference type="Pfam" id="PF01408">
    <property type="entry name" value="GFO_IDH_MocA"/>
    <property type="match status" value="1"/>
</dbReference>
<dbReference type="InterPro" id="IPR050984">
    <property type="entry name" value="Gfo/Idh/MocA_domain"/>
</dbReference>
<proteinExistence type="inferred from homology"/>
<dbReference type="EMBL" id="QJHL01000006">
    <property type="protein sequence ID" value="PXY43352.1"/>
    <property type="molecule type" value="Genomic_DNA"/>
</dbReference>
<dbReference type="SUPFAM" id="SSF51735">
    <property type="entry name" value="NAD(P)-binding Rossmann-fold domains"/>
    <property type="match status" value="1"/>
</dbReference>
<dbReference type="InterPro" id="IPR036291">
    <property type="entry name" value="NAD(P)-bd_dom_sf"/>
</dbReference>
<dbReference type="RefSeq" id="WP_110348430.1">
    <property type="nucleotide sequence ID" value="NZ_QJHL01000006.1"/>
</dbReference>
<sequence length="386" mass="42859">MGKISRRSFVNKFGVGVGASVVMTTLPSFLAEPAENKKSYTGKKLNIALCGLGNYASLLAEGLQVSEYCQLTGIVTGTPSKAEKWKKKYNIAEKNIYNYENFDSIVKNKDIDLVYVVTPNALHKEFTVRAAKAGKHVIVEKPMAITIEDCEEMIKVCNENNVQLAMGYRLHYEPNHLEIKRLGQEKVLGQVRYIEASLGYSTYDIHDVTKPVDLNARNEWRLTKKWAGGGCLINLGIYCIQVSRYVLGEEPIAVTAQFGTVNDKNRFAQVEENITWQMQFPSGAVANCSSSCGFGIDRFHAAADEGFFEMSPAVSYGPFIGKRSDGKAFNFPVINQQQTQMDEICKVILANKKLPNHITGEEGIKDVKIINAIYKAAETGKKVSLK</sequence>